<dbReference type="WBParaSite" id="PEQ_0001419201-mRNA-1">
    <property type="protein sequence ID" value="PEQ_0001419201-mRNA-1"/>
    <property type="gene ID" value="PEQ_0001419201"/>
</dbReference>
<dbReference type="AlphaFoldDB" id="A0A914S710"/>
<feature type="region of interest" description="Disordered" evidence="1">
    <location>
        <begin position="10"/>
        <end position="29"/>
    </location>
</feature>
<name>A0A914S710_PAREQ</name>
<accession>A0A914S710</accession>
<reference evidence="3" key="1">
    <citation type="submission" date="2022-11" db="UniProtKB">
        <authorList>
            <consortium name="WormBaseParasite"/>
        </authorList>
    </citation>
    <scope>IDENTIFICATION</scope>
</reference>
<proteinExistence type="predicted"/>
<evidence type="ECO:0000313" key="3">
    <source>
        <dbReference type="WBParaSite" id="PEQ_0001419201-mRNA-1"/>
    </source>
</evidence>
<sequence>MLIKCCLFEGHSHSHADSQQDTPLKPRSARRQTHVTIDGFESQHLMSSHQVCLSVML</sequence>
<organism evidence="2 3">
    <name type="scientific">Parascaris equorum</name>
    <name type="common">Equine roundworm</name>
    <dbReference type="NCBI Taxonomy" id="6256"/>
    <lineage>
        <taxon>Eukaryota</taxon>
        <taxon>Metazoa</taxon>
        <taxon>Ecdysozoa</taxon>
        <taxon>Nematoda</taxon>
        <taxon>Chromadorea</taxon>
        <taxon>Rhabditida</taxon>
        <taxon>Spirurina</taxon>
        <taxon>Ascaridomorpha</taxon>
        <taxon>Ascaridoidea</taxon>
        <taxon>Ascarididae</taxon>
        <taxon>Parascaris</taxon>
    </lineage>
</organism>
<keyword evidence="2" id="KW-1185">Reference proteome</keyword>
<protein>
    <submittedName>
        <fullName evidence="3">Uncharacterized protein</fullName>
    </submittedName>
</protein>
<evidence type="ECO:0000313" key="2">
    <source>
        <dbReference type="Proteomes" id="UP000887564"/>
    </source>
</evidence>
<evidence type="ECO:0000256" key="1">
    <source>
        <dbReference type="SAM" id="MobiDB-lite"/>
    </source>
</evidence>
<dbReference type="Proteomes" id="UP000887564">
    <property type="component" value="Unplaced"/>
</dbReference>